<dbReference type="InterPro" id="IPR051311">
    <property type="entry name" value="DedA_domain"/>
</dbReference>
<evidence type="ECO:0000256" key="1">
    <source>
        <dbReference type="ARBA" id="ARBA00004651"/>
    </source>
</evidence>
<name>B4SGP9_PELPB</name>
<organism evidence="7 8">
    <name type="scientific">Pelodictyon phaeoclathratiforme (strain DSM 5477 / BU-1)</name>
    <dbReference type="NCBI Taxonomy" id="324925"/>
    <lineage>
        <taxon>Bacteria</taxon>
        <taxon>Pseudomonadati</taxon>
        <taxon>Chlorobiota</taxon>
        <taxon>Chlorobiia</taxon>
        <taxon>Chlorobiales</taxon>
        <taxon>Chlorobiaceae</taxon>
        <taxon>Chlorobium/Pelodictyon group</taxon>
        <taxon>Pelodictyon</taxon>
    </lineage>
</organism>
<dbReference type="AlphaFoldDB" id="B4SGP9"/>
<evidence type="ECO:0000313" key="7">
    <source>
        <dbReference type="EMBL" id="ACF43462.1"/>
    </source>
</evidence>
<reference evidence="7 8" key="1">
    <citation type="submission" date="2008-06" db="EMBL/GenBank/DDBJ databases">
        <title>Complete sequence of Pelodictyon phaeoclathratiforme BU-1.</title>
        <authorList>
            <consortium name="US DOE Joint Genome Institute"/>
            <person name="Lucas S."/>
            <person name="Copeland A."/>
            <person name="Lapidus A."/>
            <person name="Glavina del Rio T."/>
            <person name="Dalin E."/>
            <person name="Tice H."/>
            <person name="Bruce D."/>
            <person name="Goodwin L."/>
            <person name="Pitluck S."/>
            <person name="Schmutz J."/>
            <person name="Larimer F."/>
            <person name="Land M."/>
            <person name="Hauser L."/>
            <person name="Kyrpides N."/>
            <person name="Mikhailova N."/>
            <person name="Liu Z."/>
            <person name="Li T."/>
            <person name="Zhao F."/>
            <person name="Overmann J."/>
            <person name="Bryant D.A."/>
            <person name="Richardson P."/>
        </authorList>
    </citation>
    <scope>NUCLEOTIDE SEQUENCE [LARGE SCALE GENOMIC DNA]</scope>
    <source>
        <strain evidence="8">DSM 5477 / BU-1</strain>
    </source>
</reference>
<protein>
    <submittedName>
        <fullName evidence="7">SNARE associated Golgi protein</fullName>
    </submittedName>
</protein>
<sequence length="214" mass="23985">MLEAVIVWLQHADPFAVYVFLFFIAFLENVVPPIPGDLPIAFIGYLIYKSGITFAGALFSASFGSTAGFMLVYMLSRHLGLKLYAEGESTVQHRLSKSVHRFFPPSEMVLLRRKFATHGYLAVLVNRFLFGSRAVISVMAGLMHLKTPFVLLASLTSAFVWNVLLLYSGFLLGSNWKDIGSYAALYSIPVSIIFVGVLSFSVWKFFRERKQKHG</sequence>
<dbReference type="KEGG" id="pph:Ppha_1189"/>
<proteinExistence type="predicted"/>
<keyword evidence="5 6" id="KW-0472">Membrane</keyword>
<dbReference type="EMBL" id="CP001110">
    <property type="protein sequence ID" value="ACF43462.1"/>
    <property type="molecule type" value="Genomic_DNA"/>
</dbReference>
<dbReference type="HOGENOM" id="CLU_044208_1_1_10"/>
<keyword evidence="4 6" id="KW-1133">Transmembrane helix</keyword>
<dbReference type="eggNOG" id="COG0586">
    <property type="taxonomic scope" value="Bacteria"/>
</dbReference>
<keyword evidence="2" id="KW-1003">Cell membrane</keyword>
<feature type="transmembrane region" description="Helical" evidence="6">
    <location>
        <begin position="184"/>
        <end position="206"/>
    </location>
</feature>
<dbReference type="PANTHER" id="PTHR42709:SF6">
    <property type="entry name" value="UNDECAPRENYL PHOSPHATE TRANSPORTER A"/>
    <property type="match status" value="1"/>
</dbReference>
<dbReference type="PANTHER" id="PTHR42709">
    <property type="entry name" value="ALKALINE PHOSPHATASE LIKE PROTEIN"/>
    <property type="match status" value="1"/>
</dbReference>
<dbReference type="OrthoDB" id="9813426at2"/>
<feature type="transmembrane region" description="Helical" evidence="6">
    <location>
        <begin position="15"/>
        <end position="31"/>
    </location>
</feature>
<evidence type="ECO:0000313" key="8">
    <source>
        <dbReference type="Proteomes" id="UP000002724"/>
    </source>
</evidence>
<comment type="subcellular location">
    <subcellularLocation>
        <location evidence="1">Cell membrane</location>
        <topology evidence="1">Multi-pass membrane protein</topology>
    </subcellularLocation>
</comment>
<dbReference type="STRING" id="324925.Ppha_1189"/>
<gene>
    <name evidence="7" type="ordered locus">Ppha_1189</name>
</gene>
<evidence type="ECO:0000256" key="5">
    <source>
        <dbReference type="ARBA" id="ARBA00023136"/>
    </source>
</evidence>
<feature type="transmembrane region" description="Helical" evidence="6">
    <location>
        <begin position="149"/>
        <end position="172"/>
    </location>
</feature>
<keyword evidence="3 6" id="KW-0812">Transmembrane</keyword>
<evidence type="ECO:0000256" key="6">
    <source>
        <dbReference type="SAM" id="Phobius"/>
    </source>
</evidence>
<accession>B4SGP9</accession>
<evidence type="ECO:0000256" key="3">
    <source>
        <dbReference type="ARBA" id="ARBA00022692"/>
    </source>
</evidence>
<evidence type="ECO:0000256" key="4">
    <source>
        <dbReference type="ARBA" id="ARBA00022989"/>
    </source>
</evidence>
<evidence type="ECO:0000256" key="2">
    <source>
        <dbReference type="ARBA" id="ARBA00022475"/>
    </source>
</evidence>
<keyword evidence="8" id="KW-1185">Reference proteome</keyword>
<dbReference type="RefSeq" id="WP_012507954.1">
    <property type="nucleotide sequence ID" value="NC_011060.1"/>
</dbReference>
<feature type="transmembrane region" description="Helical" evidence="6">
    <location>
        <begin position="52"/>
        <end position="75"/>
    </location>
</feature>
<dbReference type="Proteomes" id="UP000002724">
    <property type="component" value="Chromosome"/>
</dbReference>
<dbReference type="GO" id="GO:0005886">
    <property type="term" value="C:plasma membrane"/>
    <property type="evidence" value="ECO:0007669"/>
    <property type="project" value="UniProtKB-SubCell"/>
</dbReference>